<accession>A0A1A9MGX2</accession>
<sequence>MSYANNDEIRGVLIQAGNERVLLPNATVAEVMSRVAVEALPDMPRWVVGRIDWYGWKVPLLSFARLSGLGDEPTALNNKVIVLKALGGNPALPYFALLTASFPQLISVPRDGLLADASEDALPEGVHMRVLLGEQSALLPNLDAIEWQVAQALAAADAA</sequence>
<evidence type="ECO:0000313" key="5">
    <source>
        <dbReference type="Proteomes" id="UP001303614"/>
    </source>
</evidence>
<proteinExistence type="predicted"/>
<dbReference type="GO" id="GO:0006935">
    <property type="term" value="P:chemotaxis"/>
    <property type="evidence" value="ECO:0007669"/>
    <property type="project" value="InterPro"/>
</dbReference>
<organism evidence="3 4">
    <name type="scientific">Xanthomonas floridensis</name>
    <dbReference type="NCBI Taxonomy" id="1843580"/>
    <lineage>
        <taxon>Bacteria</taxon>
        <taxon>Pseudomonadati</taxon>
        <taxon>Pseudomonadota</taxon>
        <taxon>Gammaproteobacteria</taxon>
        <taxon>Lysobacterales</taxon>
        <taxon>Lysobacteraceae</taxon>
        <taxon>Xanthomonas</taxon>
    </lineage>
</organism>
<evidence type="ECO:0000313" key="2">
    <source>
        <dbReference type="EMBL" id="MEA5124504.1"/>
    </source>
</evidence>
<dbReference type="OrthoDB" id="5765252at2"/>
<dbReference type="PROSITE" id="PS50851">
    <property type="entry name" value="CHEW"/>
    <property type="match status" value="1"/>
</dbReference>
<dbReference type="EMBL" id="LXNG01000001">
    <property type="protein sequence ID" value="OAG69468.1"/>
    <property type="molecule type" value="Genomic_DNA"/>
</dbReference>
<dbReference type="RefSeq" id="WP_064507419.1">
    <property type="nucleotide sequence ID" value="NZ_JAYFSN010000001.1"/>
</dbReference>
<dbReference type="InterPro" id="IPR036061">
    <property type="entry name" value="CheW-like_dom_sf"/>
</dbReference>
<keyword evidence="5" id="KW-1185">Reference proteome</keyword>
<reference evidence="2 5" key="2">
    <citation type="submission" date="2023-12" db="EMBL/GenBank/DDBJ databases">
        <title>Genome sequencing of Xanthomonas floridensis.</title>
        <authorList>
            <person name="Greer S."/>
            <person name="Harrison J."/>
            <person name="Grant M."/>
            <person name="Vicente J."/>
            <person name="Studholme D."/>
        </authorList>
    </citation>
    <scope>NUCLEOTIDE SEQUENCE [LARGE SCALE GENOMIC DNA]</scope>
    <source>
        <strain evidence="2 5">WHRI 8848</strain>
    </source>
</reference>
<dbReference type="SUPFAM" id="SSF50341">
    <property type="entry name" value="CheW-like"/>
    <property type="match status" value="1"/>
</dbReference>
<gene>
    <name evidence="3" type="ORF">A7D17_01255</name>
    <name evidence="2" type="ORF">VB146_11665</name>
</gene>
<comment type="caution">
    <text evidence="3">The sequence shown here is derived from an EMBL/GenBank/DDBJ whole genome shotgun (WGS) entry which is preliminary data.</text>
</comment>
<reference evidence="3 4" key="1">
    <citation type="submission" date="2016-05" db="EMBL/GenBank/DDBJ databases">
        <title>Pathogenic, phenotypic and molecular characterisation of Xanthomonas nasturtii sp. nov. and Xanthomonas floridensis sp. nov., new species of Xanthomonas associated with watercress production in Florida.</title>
        <authorList>
            <person name="Vicente J.G."/>
            <person name="Rothwell S."/>
            <person name="Holub E.B."/>
            <person name="Studholme D.J."/>
        </authorList>
    </citation>
    <scope>NUCLEOTIDE SEQUENCE [LARGE SCALE GENOMIC DNA]</scope>
    <source>
        <strain evidence="3 4">WHRI 8848</strain>
    </source>
</reference>
<dbReference type="Pfam" id="PF01584">
    <property type="entry name" value="CheW"/>
    <property type="match status" value="1"/>
</dbReference>
<feature type="domain" description="CheW-like" evidence="1">
    <location>
        <begin position="8"/>
        <end position="151"/>
    </location>
</feature>
<dbReference type="Gene3D" id="2.40.50.180">
    <property type="entry name" value="CheA-289, Domain 4"/>
    <property type="match status" value="1"/>
</dbReference>
<dbReference type="GO" id="GO:0007165">
    <property type="term" value="P:signal transduction"/>
    <property type="evidence" value="ECO:0007669"/>
    <property type="project" value="InterPro"/>
</dbReference>
<dbReference type="AlphaFoldDB" id="A0A1A9MGX2"/>
<dbReference type="STRING" id="1843580.A7D17_01255"/>
<evidence type="ECO:0000313" key="3">
    <source>
        <dbReference type="EMBL" id="OAG69468.1"/>
    </source>
</evidence>
<dbReference type="InterPro" id="IPR002545">
    <property type="entry name" value="CheW-lke_dom"/>
</dbReference>
<dbReference type="EMBL" id="JAYFSO010000013">
    <property type="protein sequence ID" value="MEA5124504.1"/>
    <property type="molecule type" value="Genomic_DNA"/>
</dbReference>
<dbReference type="Proteomes" id="UP001303614">
    <property type="component" value="Unassembled WGS sequence"/>
</dbReference>
<evidence type="ECO:0000313" key="4">
    <source>
        <dbReference type="Proteomes" id="UP000077659"/>
    </source>
</evidence>
<evidence type="ECO:0000259" key="1">
    <source>
        <dbReference type="PROSITE" id="PS50851"/>
    </source>
</evidence>
<name>A0A1A9MGX2_9XANT</name>
<protein>
    <submittedName>
        <fullName evidence="3">Chemotaxis protein CheW</fullName>
    </submittedName>
</protein>
<dbReference type="Proteomes" id="UP000077659">
    <property type="component" value="Unassembled WGS sequence"/>
</dbReference>
<dbReference type="SMART" id="SM00260">
    <property type="entry name" value="CheW"/>
    <property type="match status" value="1"/>
</dbReference>